<name>A6G6T2_9BACT</name>
<reference evidence="1 2" key="1">
    <citation type="submission" date="2007-06" db="EMBL/GenBank/DDBJ databases">
        <authorList>
            <person name="Shimkets L."/>
            <person name="Ferriera S."/>
            <person name="Johnson J."/>
            <person name="Kravitz S."/>
            <person name="Beeson K."/>
            <person name="Sutton G."/>
            <person name="Rogers Y.-H."/>
            <person name="Friedman R."/>
            <person name="Frazier M."/>
            <person name="Venter J.C."/>
        </authorList>
    </citation>
    <scope>NUCLEOTIDE SEQUENCE [LARGE SCALE GENOMIC DNA]</scope>
    <source>
        <strain evidence="1 2">SIR-1</strain>
    </source>
</reference>
<dbReference type="InterPro" id="IPR000801">
    <property type="entry name" value="Esterase-like"/>
</dbReference>
<dbReference type="OrthoDB" id="9803578at2"/>
<dbReference type="SUPFAM" id="SSF53474">
    <property type="entry name" value="alpha/beta-Hydrolases"/>
    <property type="match status" value="1"/>
</dbReference>
<evidence type="ECO:0000313" key="2">
    <source>
        <dbReference type="Proteomes" id="UP000005801"/>
    </source>
</evidence>
<dbReference type="Gene3D" id="3.40.50.1820">
    <property type="entry name" value="alpha/beta hydrolase"/>
    <property type="match status" value="1"/>
</dbReference>
<keyword evidence="2" id="KW-1185">Reference proteome</keyword>
<dbReference type="AlphaFoldDB" id="A6G6T2"/>
<dbReference type="STRING" id="391625.PPSIR1_06036"/>
<dbReference type="InterPro" id="IPR029058">
    <property type="entry name" value="AB_hydrolase_fold"/>
</dbReference>
<gene>
    <name evidence="1" type="ORF">PPSIR1_06036</name>
</gene>
<dbReference type="eggNOG" id="COG0627">
    <property type="taxonomic scope" value="Bacteria"/>
</dbReference>
<evidence type="ECO:0000313" key="1">
    <source>
        <dbReference type="EMBL" id="EDM78385.1"/>
    </source>
</evidence>
<sequence>MLMPRPSRPKAPSFIVRVSPKAKRTEQRRLGYTTLRRRLPDADWPCRYSLSYPGKLDEPGQTRGPKTVLYFLHGWMSNDRSWFDRRPTRAIRDHWRRRGVAEPVVASISYGRAWIFGVPALREHFLRQVVPRVEAEVHARTDAPVERRLLFGVSMGGINAAYLALNEPDFADRVVAASPAFHDLTPWSGPAEIHRYARSSRAFTPAVGVATGFCRLKMGPQFASRAEFDLEGDIFALAQRNLGPATPPLLITSGQRDLFGFDQGAGKLTQLAEDHGATVRLVRMPKAGHARIPTQPVADFLLPPGT</sequence>
<dbReference type="Proteomes" id="UP000005801">
    <property type="component" value="Unassembled WGS sequence"/>
</dbReference>
<accession>A6G6T2</accession>
<evidence type="ECO:0008006" key="3">
    <source>
        <dbReference type="Google" id="ProtNLM"/>
    </source>
</evidence>
<dbReference type="Pfam" id="PF00756">
    <property type="entry name" value="Esterase"/>
    <property type="match status" value="1"/>
</dbReference>
<dbReference type="ESTHER" id="9delt-a6g6t2">
    <property type="family name" value="6_AlphaBeta_hydrolase"/>
</dbReference>
<dbReference type="EMBL" id="ABCS01000031">
    <property type="protein sequence ID" value="EDM78385.1"/>
    <property type="molecule type" value="Genomic_DNA"/>
</dbReference>
<protein>
    <recommendedName>
        <fullName evidence="3">Esterase</fullName>
    </recommendedName>
</protein>
<proteinExistence type="predicted"/>
<organism evidence="1 2">
    <name type="scientific">Plesiocystis pacifica SIR-1</name>
    <dbReference type="NCBI Taxonomy" id="391625"/>
    <lineage>
        <taxon>Bacteria</taxon>
        <taxon>Pseudomonadati</taxon>
        <taxon>Myxococcota</taxon>
        <taxon>Polyangia</taxon>
        <taxon>Nannocystales</taxon>
        <taxon>Nannocystaceae</taxon>
        <taxon>Plesiocystis</taxon>
    </lineage>
</organism>
<comment type="caution">
    <text evidence="1">The sequence shown here is derived from an EMBL/GenBank/DDBJ whole genome shotgun (WGS) entry which is preliminary data.</text>
</comment>